<organism evidence="8 9">
    <name type="scientific">Limimaricola pyoseonensis</name>
    <dbReference type="NCBI Taxonomy" id="521013"/>
    <lineage>
        <taxon>Bacteria</taxon>
        <taxon>Pseudomonadati</taxon>
        <taxon>Pseudomonadota</taxon>
        <taxon>Alphaproteobacteria</taxon>
        <taxon>Rhodobacterales</taxon>
        <taxon>Paracoccaceae</taxon>
        <taxon>Limimaricola</taxon>
    </lineage>
</organism>
<dbReference type="GO" id="GO:0016020">
    <property type="term" value="C:membrane"/>
    <property type="evidence" value="ECO:0007669"/>
    <property type="project" value="UniProtKB-SubCell"/>
</dbReference>
<dbReference type="PANTHER" id="PTHR42911">
    <property type="entry name" value="MODULATOR OF FTSH PROTEASE HFLC"/>
    <property type="match status" value="1"/>
</dbReference>
<protein>
    <submittedName>
        <fullName evidence="8">Protease FtsH subunit HflC</fullName>
    </submittedName>
</protein>
<evidence type="ECO:0000256" key="3">
    <source>
        <dbReference type="ARBA" id="ARBA00022692"/>
    </source>
</evidence>
<dbReference type="Pfam" id="PF01145">
    <property type="entry name" value="Band_7"/>
    <property type="match status" value="1"/>
</dbReference>
<evidence type="ECO:0000256" key="5">
    <source>
        <dbReference type="ARBA" id="ARBA00023136"/>
    </source>
</evidence>
<dbReference type="Gene3D" id="3.30.479.30">
    <property type="entry name" value="Band 7 domain"/>
    <property type="match status" value="1"/>
</dbReference>
<accession>A0A1G7CYR7</accession>
<evidence type="ECO:0000313" key="9">
    <source>
        <dbReference type="Proteomes" id="UP000198922"/>
    </source>
</evidence>
<dbReference type="InterPro" id="IPR010200">
    <property type="entry name" value="HflC"/>
</dbReference>
<keyword evidence="3" id="KW-0812">Transmembrane</keyword>
<evidence type="ECO:0000256" key="1">
    <source>
        <dbReference type="ARBA" id="ARBA00004167"/>
    </source>
</evidence>
<dbReference type="SUPFAM" id="SSF117892">
    <property type="entry name" value="Band 7/SPFH domain"/>
    <property type="match status" value="1"/>
</dbReference>
<name>A0A1G7CYR7_9RHOB</name>
<dbReference type="AlphaFoldDB" id="A0A1G7CYR7"/>
<dbReference type="SMART" id="SM00244">
    <property type="entry name" value="PHB"/>
    <property type="match status" value="1"/>
</dbReference>
<evidence type="ECO:0000313" key="8">
    <source>
        <dbReference type="EMBL" id="SDE43786.1"/>
    </source>
</evidence>
<comment type="subcellular location">
    <subcellularLocation>
        <location evidence="1">Membrane</location>
        <topology evidence="1">Single-pass membrane protein</topology>
    </subcellularLocation>
</comment>
<keyword evidence="8" id="KW-0378">Hydrolase</keyword>
<gene>
    <name evidence="8" type="ORF">SAMN04488567_1677</name>
</gene>
<keyword evidence="4" id="KW-1133">Transmembrane helix</keyword>
<dbReference type="Proteomes" id="UP000198922">
    <property type="component" value="Unassembled WGS sequence"/>
</dbReference>
<comment type="similarity">
    <text evidence="2">Belongs to the band 7/mec-2 family. HflC subfamily.</text>
</comment>
<dbReference type="RefSeq" id="WP_090110964.1">
    <property type="nucleotide sequence ID" value="NZ_FNAT01000002.1"/>
</dbReference>
<dbReference type="InterPro" id="IPR001107">
    <property type="entry name" value="Band_7"/>
</dbReference>
<reference evidence="9" key="1">
    <citation type="submission" date="2016-10" db="EMBL/GenBank/DDBJ databases">
        <authorList>
            <person name="Varghese N."/>
            <person name="Submissions S."/>
        </authorList>
    </citation>
    <scope>NUCLEOTIDE SEQUENCE [LARGE SCALE GENOMIC DNA]</scope>
    <source>
        <strain evidence="9">DSM 21424</strain>
    </source>
</reference>
<dbReference type="PANTHER" id="PTHR42911:SF1">
    <property type="entry name" value="MODULATOR OF FTSH PROTEASE HFLC"/>
    <property type="match status" value="1"/>
</dbReference>
<dbReference type="EMBL" id="FNAT01000002">
    <property type="protein sequence ID" value="SDE43786.1"/>
    <property type="molecule type" value="Genomic_DNA"/>
</dbReference>
<keyword evidence="8" id="KW-0645">Protease</keyword>
<evidence type="ECO:0000256" key="2">
    <source>
        <dbReference type="ARBA" id="ARBA00007862"/>
    </source>
</evidence>
<dbReference type="OrthoDB" id="9812991at2"/>
<evidence type="ECO:0000256" key="4">
    <source>
        <dbReference type="ARBA" id="ARBA00022989"/>
    </source>
</evidence>
<sequence length="385" mass="41738">MKKTAFILPALVIVVAVTLSSIFVVDEREKALVLQFGQIRQVKEEPGLGLKIPLIQEVVTYDDRILSLDTQTIEVTPSDDRRLVVDAFARYRISDVVQFRQAVGAGGVRAAEDRLSSILNAQIREVLGADQVTSDTILSSDRRDLMTRIREQAQRSAQGLGIDVVDVRLKQTNLPAQNLDATFARMRAEREREAADEIARGNEAAQRVRALADRTVVETMSEAEREAQVTRGEADAEANAIFAQAYGADPEFFDFYRSLQAYERALQGSNSQLVLTPDSAFFDYLYNDDLPEGVVPAPARARAPGESAAGEASATGDAADAGVIRLDTIDVQQGEDGAITFTTRDGQPIDAEADADASADSQARVLEPRVIPPAEEGAAAETATQ</sequence>
<keyword evidence="9" id="KW-1185">Reference proteome</keyword>
<evidence type="ECO:0000259" key="7">
    <source>
        <dbReference type="SMART" id="SM00244"/>
    </source>
</evidence>
<feature type="compositionally biased region" description="Low complexity" evidence="6">
    <location>
        <begin position="374"/>
        <end position="385"/>
    </location>
</feature>
<feature type="region of interest" description="Disordered" evidence="6">
    <location>
        <begin position="298"/>
        <end position="317"/>
    </location>
</feature>
<keyword evidence="5" id="KW-0472">Membrane</keyword>
<dbReference type="InterPro" id="IPR036013">
    <property type="entry name" value="Band_7/SPFH_dom_sf"/>
</dbReference>
<dbReference type="STRING" id="521013.SAMN04488567_1677"/>
<dbReference type="CDD" id="cd03405">
    <property type="entry name" value="SPFH_HflC"/>
    <property type="match status" value="1"/>
</dbReference>
<feature type="region of interest" description="Disordered" evidence="6">
    <location>
        <begin position="341"/>
        <end position="385"/>
    </location>
</feature>
<evidence type="ECO:0000256" key="6">
    <source>
        <dbReference type="SAM" id="MobiDB-lite"/>
    </source>
</evidence>
<dbReference type="GO" id="GO:0008233">
    <property type="term" value="F:peptidase activity"/>
    <property type="evidence" value="ECO:0007669"/>
    <property type="project" value="UniProtKB-KW"/>
</dbReference>
<feature type="domain" description="Band 7" evidence="7">
    <location>
        <begin position="20"/>
        <end position="186"/>
    </location>
</feature>
<dbReference type="GO" id="GO:0006508">
    <property type="term" value="P:proteolysis"/>
    <property type="evidence" value="ECO:0007669"/>
    <property type="project" value="UniProtKB-KW"/>
</dbReference>
<proteinExistence type="inferred from homology"/>